<keyword evidence="3" id="KW-1185">Reference proteome</keyword>
<evidence type="ECO:0000313" key="2">
    <source>
        <dbReference type="EMBL" id="MFD1019294.1"/>
    </source>
</evidence>
<dbReference type="SUPFAM" id="SSF50475">
    <property type="entry name" value="FMN-binding split barrel"/>
    <property type="match status" value="1"/>
</dbReference>
<name>A0ABW3L1B2_9BACI</name>
<dbReference type="Gene3D" id="2.30.110.10">
    <property type="entry name" value="Electron Transport, Fmn-binding Protein, Chain A"/>
    <property type="match status" value="1"/>
</dbReference>
<sequence>MSDTYQITSHEALTALQGEPGKLAANKVIKGLDPLCEAYLAATPFVVLSTSNSNGDCDSSPRGDAPGFIYVQDENTLYIPERPGNKRMDSLHNILDNPHIGMLCMIPGLNETLRINGSAALTTDPSILEKMEANGKLPKLAIKITVKECYIHCAKAFIRSHLWKPESWQEKSELPVPAKMIAAHVKLPNVDEASVVSSLNESYSKRLY</sequence>
<comment type="caution">
    <text evidence="2">The sequence shown here is derived from an EMBL/GenBank/DDBJ whole genome shotgun (WGS) entry which is preliminary data.</text>
</comment>
<dbReference type="InterPro" id="IPR011576">
    <property type="entry name" value="Pyridox_Oxase_N"/>
</dbReference>
<dbReference type="InterPro" id="IPR024029">
    <property type="entry name" value="Pyridox_Oxase_FMN-dep"/>
</dbReference>
<dbReference type="Proteomes" id="UP001596990">
    <property type="component" value="Unassembled WGS sequence"/>
</dbReference>
<feature type="domain" description="Pyridoxamine 5'-phosphate oxidase N-terminal" evidence="1">
    <location>
        <begin position="34"/>
        <end position="153"/>
    </location>
</feature>
<evidence type="ECO:0000313" key="3">
    <source>
        <dbReference type="Proteomes" id="UP001596990"/>
    </source>
</evidence>
<accession>A0ABW3L1B2</accession>
<organism evidence="2 3">
    <name type="scientific">Thalassobacillus hwangdonensis</name>
    <dbReference type="NCBI Taxonomy" id="546108"/>
    <lineage>
        <taxon>Bacteria</taxon>
        <taxon>Bacillati</taxon>
        <taxon>Bacillota</taxon>
        <taxon>Bacilli</taxon>
        <taxon>Bacillales</taxon>
        <taxon>Bacillaceae</taxon>
        <taxon>Thalassobacillus</taxon>
    </lineage>
</organism>
<dbReference type="RefSeq" id="WP_386058899.1">
    <property type="nucleotide sequence ID" value="NZ_JBHTKL010000002.1"/>
</dbReference>
<dbReference type="InterPro" id="IPR012349">
    <property type="entry name" value="Split_barrel_FMN-bd"/>
</dbReference>
<reference evidence="3" key="1">
    <citation type="journal article" date="2019" name="Int. J. Syst. Evol. Microbiol.">
        <title>The Global Catalogue of Microorganisms (GCM) 10K type strain sequencing project: providing services to taxonomists for standard genome sequencing and annotation.</title>
        <authorList>
            <consortium name="The Broad Institute Genomics Platform"/>
            <consortium name="The Broad Institute Genome Sequencing Center for Infectious Disease"/>
            <person name="Wu L."/>
            <person name="Ma J."/>
        </authorList>
    </citation>
    <scope>NUCLEOTIDE SEQUENCE [LARGE SCALE GENOMIC DNA]</scope>
    <source>
        <strain evidence="3">CCUG 56607</strain>
    </source>
</reference>
<dbReference type="NCBIfam" id="TIGR04025">
    <property type="entry name" value="PPOX_FMN_DR2398"/>
    <property type="match status" value="1"/>
</dbReference>
<dbReference type="PANTHER" id="PTHR42815">
    <property type="entry name" value="FAD-BINDING, PUTATIVE (AFU_ORTHOLOGUE AFUA_6G07600)-RELATED"/>
    <property type="match status" value="1"/>
</dbReference>
<gene>
    <name evidence="2" type="ORF">ACFQ2J_08810</name>
</gene>
<dbReference type="Pfam" id="PF01243">
    <property type="entry name" value="PNPOx_N"/>
    <property type="match status" value="1"/>
</dbReference>
<dbReference type="EMBL" id="JBHTKL010000002">
    <property type="protein sequence ID" value="MFD1019294.1"/>
    <property type="molecule type" value="Genomic_DNA"/>
</dbReference>
<protein>
    <submittedName>
        <fullName evidence="2">Pyridoxamine 5'-phosphate oxidase family protein</fullName>
    </submittedName>
</protein>
<proteinExistence type="predicted"/>
<dbReference type="PANTHER" id="PTHR42815:SF2">
    <property type="entry name" value="FAD-BINDING, PUTATIVE (AFU_ORTHOLOGUE AFUA_6G07600)-RELATED"/>
    <property type="match status" value="1"/>
</dbReference>
<evidence type="ECO:0000259" key="1">
    <source>
        <dbReference type="Pfam" id="PF01243"/>
    </source>
</evidence>